<gene>
    <name evidence="1" type="ORF">IXB50_06425</name>
</gene>
<dbReference type="Proteomes" id="UP000717364">
    <property type="component" value="Unassembled WGS sequence"/>
</dbReference>
<dbReference type="RefSeq" id="WP_215608257.1">
    <property type="nucleotide sequence ID" value="NZ_JADOES010000009.1"/>
</dbReference>
<evidence type="ECO:0000313" key="1">
    <source>
        <dbReference type="EMBL" id="MBT9315055.1"/>
    </source>
</evidence>
<proteinExistence type="predicted"/>
<reference evidence="1" key="2">
    <citation type="journal article" date="2021" name="Mar. Drugs">
        <title>Genome Reduction and Secondary Metabolism of the Marine Sponge-Associated Cyanobacterium Leptothoe.</title>
        <authorList>
            <person name="Konstantinou D."/>
            <person name="Popin R.V."/>
            <person name="Fewer D.P."/>
            <person name="Sivonen K."/>
            <person name="Gkelis S."/>
        </authorList>
    </citation>
    <scope>NUCLEOTIDE SEQUENCE</scope>
    <source>
        <strain evidence="1">TAU-MAC 1115</strain>
    </source>
</reference>
<evidence type="ECO:0000313" key="2">
    <source>
        <dbReference type="Proteomes" id="UP000717364"/>
    </source>
</evidence>
<sequence>MIKGNNLIREQLEFKAVRNTITLLYKLNCVAPNDWSKPLPTGQPNEVRQV</sequence>
<reference evidence="1" key="1">
    <citation type="submission" date="2020-11" db="EMBL/GenBank/DDBJ databases">
        <authorList>
            <person name="Konstantinou D."/>
            <person name="Gkelis S."/>
            <person name="Popin R."/>
            <person name="Fewer D."/>
            <person name="Sivonen K."/>
        </authorList>
    </citation>
    <scope>NUCLEOTIDE SEQUENCE</scope>
    <source>
        <strain evidence="1">TAU-MAC 1115</strain>
    </source>
</reference>
<name>A0A947GGS0_9CYAN</name>
<dbReference type="AlphaFoldDB" id="A0A947GGS0"/>
<accession>A0A947GGS0</accession>
<organism evidence="1 2">
    <name type="scientific">Leptothoe spongobia TAU-MAC 1115</name>
    <dbReference type="NCBI Taxonomy" id="1967444"/>
    <lineage>
        <taxon>Bacteria</taxon>
        <taxon>Bacillati</taxon>
        <taxon>Cyanobacteriota</taxon>
        <taxon>Cyanophyceae</taxon>
        <taxon>Nodosilineales</taxon>
        <taxon>Cymatolegaceae</taxon>
        <taxon>Leptothoe</taxon>
        <taxon>Leptothoe spongobia</taxon>
    </lineage>
</organism>
<comment type="caution">
    <text evidence="1">The sequence shown here is derived from an EMBL/GenBank/DDBJ whole genome shotgun (WGS) entry which is preliminary data.</text>
</comment>
<keyword evidence="2" id="KW-1185">Reference proteome</keyword>
<protein>
    <submittedName>
        <fullName evidence="1">Uncharacterized protein</fullName>
    </submittedName>
</protein>
<dbReference type="EMBL" id="JADOES010000009">
    <property type="protein sequence ID" value="MBT9315055.1"/>
    <property type="molecule type" value="Genomic_DNA"/>
</dbReference>